<gene>
    <name evidence="1" type="ORF">N3K66_007158</name>
</gene>
<accession>A0ACC0UZ55</accession>
<keyword evidence="2" id="KW-1185">Reference proteome</keyword>
<protein>
    <submittedName>
        <fullName evidence="1">Uncharacterized protein</fullName>
    </submittedName>
</protein>
<dbReference type="EMBL" id="CM047945">
    <property type="protein sequence ID" value="KAI9898798.1"/>
    <property type="molecule type" value="Genomic_DNA"/>
</dbReference>
<organism evidence="1 2">
    <name type="scientific">Trichothecium roseum</name>
    <dbReference type="NCBI Taxonomy" id="47278"/>
    <lineage>
        <taxon>Eukaryota</taxon>
        <taxon>Fungi</taxon>
        <taxon>Dikarya</taxon>
        <taxon>Ascomycota</taxon>
        <taxon>Pezizomycotina</taxon>
        <taxon>Sordariomycetes</taxon>
        <taxon>Hypocreomycetidae</taxon>
        <taxon>Hypocreales</taxon>
        <taxon>Hypocreales incertae sedis</taxon>
        <taxon>Trichothecium</taxon>
    </lineage>
</organism>
<reference evidence="1" key="1">
    <citation type="submission" date="2022-10" db="EMBL/GenBank/DDBJ databases">
        <title>Complete Genome of Trichothecium roseum strain YXFP-22015, a Plant Pathogen Isolated from Citrus.</title>
        <authorList>
            <person name="Wang Y."/>
            <person name="Zhu L."/>
        </authorList>
    </citation>
    <scope>NUCLEOTIDE SEQUENCE</scope>
    <source>
        <strain evidence="1">YXFP-22015</strain>
    </source>
</reference>
<name>A0ACC0UZ55_9HYPO</name>
<evidence type="ECO:0000313" key="1">
    <source>
        <dbReference type="EMBL" id="KAI9898798.1"/>
    </source>
</evidence>
<proteinExistence type="predicted"/>
<dbReference type="Proteomes" id="UP001163324">
    <property type="component" value="Chromosome 6"/>
</dbReference>
<comment type="caution">
    <text evidence="1">The sequence shown here is derived from an EMBL/GenBank/DDBJ whole genome shotgun (WGS) entry which is preliminary data.</text>
</comment>
<evidence type="ECO:0000313" key="2">
    <source>
        <dbReference type="Proteomes" id="UP001163324"/>
    </source>
</evidence>
<sequence>MEELPTEPSGILIQPDFITPQHEQALIQIFQDLPWPSPATTTTTTTSNSNNPTKKNTTRRSLHWGHTFCYKTFSIDRAVPHKPFPPWLVPLIPRIPPSTSTSEGGGGDGDNSPGRDPDQVCLQHYPPGAGIPPHVDTHSAFDELYALSLGSPVVMQFREGAPSTGASTSNGNGDGGAGKAERRSVDVDLQPRSMMQMRGDARLHWTHGIRKRKTDVLADGAVRSRRDRWSITYRWLRDGGVCECGDEVLCDTAMRRRGEEREYRWKQQGTAQGMAQDTAHDELKDGVKEETVQT</sequence>